<protein>
    <submittedName>
        <fullName evidence="1">DUF1826 domain-containing protein</fullName>
    </submittedName>
</protein>
<organism evidence="1 2">
    <name type="scientific">Parazoarcus communis SWub3 = DSM 12120</name>
    <dbReference type="NCBI Taxonomy" id="1121029"/>
    <lineage>
        <taxon>Bacteria</taxon>
        <taxon>Pseudomonadati</taxon>
        <taxon>Pseudomonadota</taxon>
        <taxon>Betaproteobacteria</taxon>
        <taxon>Rhodocyclales</taxon>
        <taxon>Zoogloeaceae</taxon>
        <taxon>Parazoarcus</taxon>
    </lineage>
</organism>
<keyword evidence="2" id="KW-1185">Reference proteome</keyword>
<dbReference type="RefSeq" id="WP_110524278.1">
    <property type="nucleotide sequence ID" value="NZ_QKOE01000006.1"/>
</dbReference>
<dbReference type="InterPro" id="IPR014955">
    <property type="entry name" value="DUF1826"/>
</dbReference>
<comment type="caution">
    <text evidence="1">The sequence shown here is derived from an EMBL/GenBank/DDBJ whole genome shotgun (WGS) entry which is preliminary data.</text>
</comment>
<dbReference type="OrthoDB" id="5342505at2"/>
<accession>A0A323UVL2</accession>
<dbReference type="AlphaFoldDB" id="A0A323UVL2"/>
<evidence type="ECO:0000313" key="1">
    <source>
        <dbReference type="EMBL" id="PZA16517.1"/>
    </source>
</evidence>
<dbReference type="Pfam" id="PF08856">
    <property type="entry name" value="DUF1826"/>
    <property type="match status" value="1"/>
</dbReference>
<evidence type="ECO:0000313" key="2">
    <source>
        <dbReference type="Proteomes" id="UP000248259"/>
    </source>
</evidence>
<gene>
    <name evidence="1" type="ORF">DNK49_10310</name>
</gene>
<dbReference type="Proteomes" id="UP000248259">
    <property type="component" value="Unassembled WGS sequence"/>
</dbReference>
<dbReference type="EMBL" id="QKOE01000006">
    <property type="protein sequence ID" value="PZA16517.1"/>
    <property type="molecule type" value="Genomic_DNA"/>
</dbReference>
<proteinExistence type="predicted"/>
<reference evidence="1 2" key="1">
    <citation type="submission" date="2018-06" db="EMBL/GenBank/DDBJ databases">
        <title>Azoarcus communis strain SWub3 genome.</title>
        <authorList>
            <person name="Zorraquino Salvo V."/>
            <person name="Toubiana D."/>
            <person name="Blumwald E."/>
        </authorList>
    </citation>
    <scope>NUCLEOTIDE SEQUENCE [LARGE SCALE GENOMIC DNA]</scope>
    <source>
        <strain evidence="1 2">SWub3</strain>
    </source>
</reference>
<name>A0A323UVL2_9RHOO</name>
<sequence>MPLDSTTRYRPIALTQSGAHTHRSDQVATLLRIFDPSVQLALWHRPGNPAIEQYLDAEHDNLGSGLRRSCTPGEHLDLSSLPAGAGREALAADIGILSELLGDLLGCDQLGVRLEVIRGAMCPRLHVDRVGIRLLCTYRGPGTEWIDDDKVDRSKLGPGANGLPDAISGLYGASTTVERVAPFDVALLKGSAWQGNAGRGVIHRSPLPEAGSLPRVLVAIDPIW</sequence>